<keyword evidence="3" id="KW-1185">Reference proteome</keyword>
<dbReference type="RefSeq" id="WP_377773276.1">
    <property type="nucleotide sequence ID" value="NZ_JBHUOQ010000001.1"/>
</dbReference>
<proteinExistence type="predicted"/>
<dbReference type="EMBL" id="JBHUOQ010000001">
    <property type="protein sequence ID" value="MFD2830390.1"/>
    <property type="molecule type" value="Genomic_DNA"/>
</dbReference>
<organism evidence="2 3">
    <name type="scientific">Corticicoccus populi</name>
    <dbReference type="NCBI Taxonomy" id="1812821"/>
    <lineage>
        <taxon>Bacteria</taxon>
        <taxon>Bacillati</taxon>
        <taxon>Bacillota</taxon>
        <taxon>Bacilli</taxon>
        <taxon>Bacillales</taxon>
        <taxon>Staphylococcaceae</taxon>
        <taxon>Corticicoccus</taxon>
    </lineage>
</organism>
<keyword evidence="1" id="KW-0472">Membrane</keyword>
<gene>
    <name evidence="2" type="ORF">ACFSX4_07880</name>
</gene>
<keyword evidence="1" id="KW-0812">Transmembrane</keyword>
<dbReference type="Proteomes" id="UP001597519">
    <property type="component" value="Unassembled WGS sequence"/>
</dbReference>
<sequence>MSNENKKAWINLIIPLIFILTIFYAPRPDVLDNFFGLIMLFVIVMVLQTYLNKFLEKKFPKKEDLKD</sequence>
<comment type="caution">
    <text evidence="2">The sequence shown here is derived from an EMBL/GenBank/DDBJ whole genome shotgun (WGS) entry which is preliminary data.</text>
</comment>
<evidence type="ECO:0000256" key="1">
    <source>
        <dbReference type="SAM" id="Phobius"/>
    </source>
</evidence>
<feature type="transmembrane region" description="Helical" evidence="1">
    <location>
        <begin position="33"/>
        <end position="51"/>
    </location>
</feature>
<name>A0ABW5WUB9_9STAP</name>
<evidence type="ECO:0000313" key="3">
    <source>
        <dbReference type="Proteomes" id="UP001597519"/>
    </source>
</evidence>
<reference evidence="3" key="1">
    <citation type="journal article" date="2019" name="Int. J. Syst. Evol. Microbiol.">
        <title>The Global Catalogue of Microorganisms (GCM) 10K type strain sequencing project: providing services to taxonomists for standard genome sequencing and annotation.</title>
        <authorList>
            <consortium name="The Broad Institute Genomics Platform"/>
            <consortium name="The Broad Institute Genome Sequencing Center for Infectious Disease"/>
            <person name="Wu L."/>
            <person name="Ma J."/>
        </authorList>
    </citation>
    <scope>NUCLEOTIDE SEQUENCE [LARGE SCALE GENOMIC DNA]</scope>
    <source>
        <strain evidence="3">KCTC 33575</strain>
    </source>
</reference>
<protein>
    <submittedName>
        <fullName evidence="2">Uncharacterized protein</fullName>
    </submittedName>
</protein>
<keyword evidence="1" id="KW-1133">Transmembrane helix</keyword>
<feature type="transmembrane region" description="Helical" evidence="1">
    <location>
        <begin position="9"/>
        <end position="27"/>
    </location>
</feature>
<accession>A0ABW5WUB9</accession>
<evidence type="ECO:0000313" key="2">
    <source>
        <dbReference type="EMBL" id="MFD2830390.1"/>
    </source>
</evidence>